<dbReference type="EMBL" id="QWET01000002">
    <property type="protein sequence ID" value="RIH66829.1"/>
    <property type="molecule type" value="Genomic_DNA"/>
</dbReference>
<dbReference type="EMBL" id="QWET01000012">
    <property type="protein sequence ID" value="RIH64313.1"/>
    <property type="molecule type" value="Genomic_DNA"/>
</dbReference>
<organism evidence="1 3">
    <name type="scientific">Mariniphaga sediminis</name>
    <dbReference type="NCBI Taxonomy" id="1628158"/>
    <lineage>
        <taxon>Bacteria</taxon>
        <taxon>Pseudomonadati</taxon>
        <taxon>Bacteroidota</taxon>
        <taxon>Bacteroidia</taxon>
        <taxon>Marinilabiliales</taxon>
        <taxon>Prolixibacteraceae</taxon>
        <taxon>Mariniphaga</taxon>
    </lineage>
</organism>
<keyword evidence="3" id="KW-1185">Reference proteome</keyword>
<name>A0A399CYU1_9BACT</name>
<dbReference type="OrthoDB" id="337762at2"/>
<evidence type="ECO:0000313" key="3">
    <source>
        <dbReference type="Proteomes" id="UP000266441"/>
    </source>
</evidence>
<protein>
    <recommendedName>
        <fullName evidence="4">Neutral/alkaline non-lysosomal ceramidase N-terminal domain-containing protein</fullName>
    </recommendedName>
</protein>
<dbReference type="Proteomes" id="UP000266441">
    <property type="component" value="Unassembled WGS sequence"/>
</dbReference>
<evidence type="ECO:0000313" key="2">
    <source>
        <dbReference type="EMBL" id="RIH66829.1"/>
    </source>
</evidence>
<sequence>MSGSAQTAPLKLSTFDIDVTPPVGHDLAYDPMIQSWDMGLRAKGVVLSGAGQPIVLVAIDWIGIDDACYDEFKRALASAAGTVPERVAVHTIHQHDAPRGDIQDDFVLAAIHRLEMAVVHSLENTRTVTHIGLGEAEVYKVASNRRILDVKTDTVRAPRFTTCRDSALRAEPEGVIDPMVSAISFWEDEEPIAVMSFYATHPQSYYRTGIPNPDFPGIARFFRQLAVPNALHIHFTGAGGNIGAGKYNDGAKENRLILAERLADGIKRAWESTELQPVSANAIHWGVRPVVLPADTTKNNIYVERYKSGKAKIDIQCLSLNNNASVLFMPGELFVEYQLAAKKMRPDLFVTMAAYGDYTPGYIPTVAAFPQRGYEVVVSKVTPESENILMEAMHQLLNTGP</sequence>
<reference evidence="1" key="2">
    <citation type="submission" date="2018-08" db="EMBL/GenBank/DDBJ databases">
        <authorList>
            <person name="Ferrada E.E."/>
            <person name="Latorre B.A."/>
        </authorList>
    </citation>
    <scope>NUCLEOTIDE SEQUENCE</scope>
    <source>
        <strain evidence="1">SY21</strain>
    </source>
</reference>
<proteinExistence type="predicted"/>
<gene>
    <name evidence="2" type="ORF">D1164_02950</name>
    <name evidence="1" type="ORF">D1164_15905</name>
</gene>
<evidence type="ECO:0000313" key="1">
    <source>
        <dbReference type="EMBL" id="RIH64313.1"/>
    </source>
</evidence>
<accession>A0A399CYU1</accession>
<reference evidence="1 3" key="1">
    <citation type="journal article" date="2015" name="Int. J. Syst. Evol. Microbiol.">
        <title>Mariniphaga sediminis sp. nov., isolated from coastal sediment.</title>
        <authorList>
            <person name="Wang F.Q."/>
            <person name="Shen Q.Y."/>
            <person name="Chen G.J."/>
            <person name="Du Z.J."/>
        </authorList>
    </citation>
    <scope>NUCLEOTIDE SEQUENCE [LARGE SCALE GENOMIC DNA]</scope>
    <source>
        <strain evidence="1 3">SY21</strain>
    </source>
</reference>
<evidence type="ECO:0008006" key="4">
    <source>
        <dbReference type="Google" id="ProtNLM"/>
    </source>
</evidence>
<dbReference type="AlphaFoldDB" id="A0A399CYU1"/>
<comment type="caution">
    <text evidence="1">The sequence shown here is derived from an EMBL/GenBank/DDBJ whole genome shotgun (WGS) entry which is preliminary data.</text>
</comment>